<dbReference type="RefSeq" id="WP_166205765.1">
    <property type="nucleotide sequence ID" value="NZ_CP088285.1"/>
</dbReference>
<sequence>MTRIILKCYPASRVDGNVQIAVTSDGPHPQRTVEIVRAAEAEAEFKAYCAEVEATGKGAAVSMSLGRGERAPNGFHKLPGAKTFHPVNI</sequence>
<reference evidence="1" key="1">
    <citation type="submission" date="2020-06" db="EMBL/GenBank/DDBJ databases">
        <title>Whole Genome Sequence of Bradyrhizobium sp. Strain 1S1.</title>
        <authorList>
            <person name="Bromfield E.S.P."/>
            <person name="Cloutier S."/>
        </authorList>
    </citation>
    <scope>NUCLEOTIDE SEQUENCE [LARGE SCALE GENOMIC DNA]</scope>
    <source>
        <strain evidence="1">1S1</strain>
    </source>
</reference>
<evidence type="ECO:0000313" key="1">
    <source>
        <dbReference type="EMBL" id="NVI46443.1"/>
    </source>
</evidence>
<accession>A0A973W2P3</accession>
<name>A0A973W2P3_9BRAD</name>
<gene>
    <name evidence="1" type="ORF">HAP48_026490</name>
</gene>
<protein>
    <submittedName>
        <fullName evidence="1">Uncharacterized protein</fullName>
    </submittedName>
</protein>
<comment type="caution">
    <text evidence="1">The sequence shown here is derived from an EMBL/GenBank/DDBJ whole genome shotgun (WGS) entry which is preliminary data.</text>
</comment>
<dbReference type="AlphaFoldDB" id="A0A973W2P3"/>
<organism evidence="1">
    <name type="scientific">Bradyrhizobium septentrionale</name>
    <dbReference type="NCBI Taxonomy" id="1404411"/>
    <lineage>
        <taxon>Bacteria</taxon>
        <taxon>Pseudomonadati</taxon>
        <taxon>Pseudomonadota</taxon>
        <taxon>Alphaproteobacteria</taxon>
        <taxon>Hyphomicrobiales</taxon>
        <taxon>Nitrobacteraceae</taxon>
        <taxon>Bradyrhizobium</taxon>
    </lineage>
</organism>
<dbReference type="EMBL" id="JAAOLE020000001">
    <property type="protein sequence ID" value="NVI46443.1"/>
    <property type="molecule type" value="Genomic_DNA"/>
</dbReference>
<proteinExistence type="predicted"/>